<dbReference type="PROSITE" id="PS50851">
    <property type="entry name" value="CHEW"/>
    <property type="match status" value="1"/>
</dbReference>
<dbReference type="GO" id="GO:0005829">
    <property type="term" value="C:cytosol"/>
    <property type="evidence" value="ECO:0007669"/>
    <property type="project" value="TreeGrafter"/>
</dbReference>
<dbReference type="GO" id="GO:0006935">
    <property type="term" value="P:chemotaxis"/>
    <property type="evidence" value="ECO:0007669"/>
    <property type="project" value="InterPro"/>
</dbReference>
<evidence type="ECO:0000259" key="1">
    <source>
        <dbReference type="PROSITE" id="PS50851"/>
    </source>
</evidence>
<dbReference type="Pfam" id="PF01584">
    <property type="entry name" value="CheW"/>
    <property type="match status" value="1"/>
</dbReference>
<comment type="caution">
    <text evidence="2">The sequence shown here is derived from an EMBL/GenBank/DDBJ whole genome shotgun (WGS) entry which is preliminary data.</text>
</comment>
<evidence type="ECO:0000313" key="2">
    <source>
        <dbReference type="EMBL" id="OWU73468.1"/>
    </source>
</evidence>
<protein>
    <recommendedName>
        <fullName evidence="1">CheW-like domain-containing protein</fullName>
    </recommendedName>
</protein>
<reference evidence="2 3" key="1">
    <citation type="submission" date="2013-04" db="EMBL/GenBank/DDBJ databases">
        <title>Oceanicola sp. 22II1-22F33 Genome Sequencing.</title>
        <authorList>
            <person name="Lai Q."/>
            <person name="Li G."/>
            <person name="Shao Z."/>
        </authorList>
    </citation>
    <scope>NUCLEOTIDE SEQUENCE [LARGE SCALE GENOMIC DNA]</scope>
    <source>
        <strain evidence="2 3">22II1-22F33</strain>
    </source>
</reference>
<proteinExistence type="predicted"/>
<sequence>MERVETVVTFAVADSLFAVEVGIVQEILSPQKPSRLPKAPPHFLGLIDVRGTSVALVDLRCLLGEDPRPDDEDTRIMLLCFDAQGERHHIALRVDRVIEVAQLDDNGHVSPLGEAKMLDWDPRMLLGIGRRDGMIIALLDIRAIFDPTLMSATRALNATAGPAQCPN</sequence>
<organism evidence="2 3">
    <name type="scientific">Marinibacterium profundimaris</name>
    <dbReference type="NCBI Taxonomy" id="1679460"/>
    <lineage>
        <taxon>Bacteria</taxon>
        <taxon>Pseudomonadati</taxon>
        <taxon>Pseudomonadota</taxon>
        <taxon>Alphaproteobacteria</taxon>
        <taxon>Rhodobacterales</taxon>
        <taxon>Paracoccaceae</taxon>
        <taxon>Marinibacterium</taxon>
    </lineage>
</organism>
<dbReference type="SMART" id="SM00260">
    <property type="entry name" value="CheW"/>
    <property type="match status" value="1"/>
</dbReference>
<evidence type="ECO:0000313" key="3">
    <source>
        <dbReference type="Proteomes" id="UP000215377"/>
    </source>
</evidence>
<keyword evidence="3" id="KW-1185">Reference proteome</keyword>
<dbReference type="InterPro" id="IPR036061">
    <property type="entry name" value="CheW-like_dom_sf"/>
</dbReference>
<dbReference type="InterPro" id="IPR039315">
    <property type="entry name" value="CheW"/>
</dbReference>
<accession>A0A225NLY6</accession>
<dbReference type="AlphaFoldDB" id="A0A225NLY6"/>
<name>A0A225NLY6_9RHOB</name>
<dbReference type="Gene3D" id="2.40.50.180">
    <property type="entry name" value="CheA-289, Domain 4"/>
    <property type="match status" value="1"/>
</dbReference>
<dbReference type="OrthoDB" id="3291462at2"/>
<dbReference type="SUPFAM" id="SSF50341">
    <property type="entry name" value="CheW-like"/>
    <property type="match status" value="1"/>
</dbReference>
<dbReference type="Proteomes" id="UP000215377">
    <property type="component" value="Unassembled WGS sequence"/>
</dbReference>
<gene>
    <name evidence="2" type="ORF">ATO3_12420</name>
</gene>
<dbReference type="PANTHER" id="PTHR22617:SF23">
    <property type="entry name" value="CHEMOTAXIS PROTEIN CHEW"/>
    <property type="match status" value="1"/>
</dbReference>
<dbReference type="InterPro" id="IPR002545">
    <property type="entry name" value="CheW-lke_dom"/>
</dbReference>
<dbReference type="Gene3D" id="2.30.30.40">
    <property type="entry name" value="SH3 Domains"/>
    <property type="match status" value="1"/>
</dbReference>
<dbReference type="PANTHER" id="PTHR22617">
    <property type="entry name" value="CHEMOTAXIS SENSOR HISTIDINE KINASE-RELATED"/>
    <property type="match status" value="1"/>
</dbReference>
<feature type="domain" description="CheW-like" evidence="1">
    <location>
        <begin position="4"/>
        <end position="150"/>
    </location>
</feature>
<dbReference type="RefSeq" id="WP_088650185.1">
    <property type="nucleotide sequence ID" value="NZ_AQQR01000004.1"/>
</dbReference>
<dbReference type="GO" id="GO:0007165">
    <property type="term" value="P:signal transduction"/>
    <property type="evidence" value="ECO:0007669"/>
    <property type="project" value="InterPro"/>
</dbReference>
<dbReference type="EMBL" id="AQQR01000004">
    <property type="protein sequence ID" value="OWU73468.1"/>
    <property type="molecule type" value="Genomic_DNA"/>
</dbReference>